<evidence type="ECO:0000313" key="3">
    <source>
        <dbReference type="EMBL" id="QCZ93002.1"/>
    </source>
</evidence>
<feature type="chain" id="PRO_5023064989" description="MBD domain-containing protein" evidence="1">
    <location>
        <begin position="26"/>
        <end position="104"/>
    </location>
</feature>
<feature type="domain" description="MBD" evidence="2">
    <location>
        <begin position="35"/>
        <end position="104"/>
    </location>
</feature>
<name>A0A5B7YB88_9ALTE</name>
<evidence type="ECO:0000259" key="2">
    <source>
        <dbReference type="PROSITE" id="PS50982"/>
    </source>
</evidence>
<dbReference type="OrthoDB" id="5739345at2"/>
<dbReference type="KEGG" id="salk:FBQ74_05650"/>
<organism evidence="3 4">
    <name type="scientific">Salinimonas iocasae</name>
    <dbReference type="NCBI Taxonomy" id="2572577"/>
    <lineage>
        <taxon>Bacteria</taxon>
        <taxon>Pseudomonadati</taxon>
        <taxon>Pseudomonadota</taxon>
        <taxon>Gammaproteobacteria</taxon>
        <taxon>Alteromonadales</taxon>
        <taxon>Alteromonadaceae</taxon>
        <taxon>Alteromonas/Salinimonas group</taxon>
        <taxon>Salinimonas</taxon>
    </lineage>
</organism>
<feature type="signal peptide" evidence="1">
    <location>
        <begin position="1"/>
        <end position="25"/>
    </location>
</feature>
<accession>A0A5B7YB88</accession>
<dbReference type="AlphaFoldDB" id="A0A5B7YB88"/>
<dbReference type="Proteomes" id="UP000304912">
    <property type="component" value="Chromosome"/>
</dbReference>
<dbReference type="PROSITE" id="PS50982">
    <property type="entry name" value="MBD"/>
    <property type="match status" value="1"/>
</dbReference>
<dbReference type="RefSeq" id="WP_139755749.1">
    <property type="nucleotide sequence ID" value="NZ_CP039852.1"/>
</dbReference>
<protein>
    <recommendedName>
        <fullName evidence="2">MBD domain-containing protein</fullName>
    </recommendedName>
</protein>
<dbReference type="EMBL" id="CP039852">
    <property type="protein sequence ID" value="QCZ93002.1"/>
    <property type="molecule type" value="Genomic_DNA"/>
</dbReference>
<reference evidence="3 4" key="1">
    <citation type="submission" date="2019-04" db="EMBL/GenBank/DDBJ databases">
        <title>Salinimonas iocasae sp. nov., a halophilic bacterium isolated from the outer tube casing of tubeworms in Okinawa Trough.</title>
        <authorList>
            <person name="Zhang H."/>
            <person name="Wang H."/>
            <person name="Li C."/>
        </authorList>
    </citation>
    <scope>NUCLEOTIDE SEQUENCE [LARGE SCALE GENOMIC DNA]</scope>
    <source>
        <strain evidence="3 4">KX18D6</strain>
    </source>
</reference>
<dbReference type="GO" id="GO:0003677">
    <property type="term" value="F:DNA binding"/>
    <property type="evidence" value="ECO:0007669"/>
    <property type="project" value="InterPro"/>
</dbReference>
<gene>
    <name evidence="3" type="ORF">FBQ74_05650</name>
</gene>
<sequence length="104" mass="11672">MKFSAMILSASFSLVILSTSFNTVAADRGHFAPQSIDKTRSEKALPDGWRNELSKGEVLDYDVYKKGKVVYRDPSKGTVALRLENKVVRLVESTREIVDVLHPF</sequence>
<evidence type="ECO:0000256" key="1">
    <source>
        <dbReference type="SAM" id="SignalP"/>
    </source>
</evidence>
<dbReference type="InterPro" id="IPR001739">
    <property type="entry name" value="Methyl_CpG_DNA-bd"/>
</dbReference>
<dbReference type="Gene3D" id="3.10.450.160">
    <property type="entry name" value="inner membrane protein cigr"/>
    <property type="match status" value="1"/>
</dbReference>
<keyword evidence="1" id="KW-0732">Signal</keyword>
<proteinExistence type="predicted"/>
<evidence type="ECO:0000313" key="4">
    <source>
        <dbReference type="Proteomes" id="UP000304912"/>
    </source>
</evidence>
<keyword evidence="4" id="KW-1185">Reference proteome</keyword>